<evidence type="ECO:0000313" key="3">
    <source>
        <dbReference type="WBParaSite" id="PSAMB.scaffold850size40291.g9208.t1"/>
    </source>
</evidence>
<evidence type="ECO:0000313" key="2">
    <source>
        <dbReference type="Proteomes" id="UP000887566"/>
    </source>
</evidence>
<sequence>MDKSDSEPSPTLRKPLVVPLVDCIRLKPTSNGKNKTKKNGAMPEATKNVGEWEVVADESKTEFDGDWELV</sequence>
<accession>A0A914XKD5</accession>
<feature type="region of interest" description="Disordered" evidence="1">
    <location>
        <begin position="27"/>
        <end position="49"/>
    </location>
</feature>
<evidence type="ECO:0000256" key="1">
    <source>
        <dbReference type="SAM" id="MobiDB-lite"/>
    </source>
</evidence>
<protein>
    <submittedName>
        <fullName evidence="3">Uncharacterized protein</fullName>
    </submittedName>
</protein>
<keyword evidence="2" id="KW-1185">Reference proteome</keyword>
<dbReference type="WBParaSite" id="PSAMB.scaffold850size40291.g9208.t1">
    <property type="protein sequence ID" value="PSAMB.scaffold850size40291.g9208.t1"/>
    <property type="gene ID" value="PSAMB.scaffold850size40291.g9208"/>
</dbReference>
<name>A0A914XKD5_9BILA</name>
<proteinExistence type="predicted"/>
<organism evidence="2 3">
    <name type="scientific">Plectus sambesii</name>
    <dbReference type="NCBI Taxonomy" id="2011161"/>
    <lineage>
        <taxon>Eukaryota</taxon>
        <taxon>Metazoa</taxon>
        <taxon>Ecdysozoa</taxon>
        <taxon>Nematoda</taxon>
        <taxon>Chromadorea</taxon>
        <taxon>Plectida</taxon>
        <taxon>Plectina</taxon>
        <taxon>Plectoidea</taxon>
        <taxon>Plectidae</taxon>
        <taxon>Plectus</taxon>
    </lineage>
</organism>
<dbReference type="Proteomes" id="UP000887566">
    <property type="component" value="Unplaced"/>
</dbReference>
<dbReference type="AlphaFoldDB" id="A0A914XKD5"/>
<reference evidence="3" key="1">
    <citation type="submission" date="2022-11" db="UniProtKB">
        <authorList>
            <consortium name="WormBaseParasite"/>
        </authorList>
    </citation>
    <scope>IDENTIFICATION</scope>
</reference>